<keyword evidence="2" id="KW-1185">Reference proteome</keyword>
<name>A0A1I3NL41_9FLAO</name>
<accession>A0A1I3NL41</accession>
<sequence>MQVFKYFIFSSVLLLFSCQEKVDQSDLHHLNGYWEIEKAEMPDGEVKEYTVNMSIDFFELKDDTGFRQKVVPQFDGGYLTNDVREDIKVVFEGKKAWLDYHTEFADWKEELIVVKPNRLVVKNEHDIKYYYKRPIAFSKK</sequence>
<dbReference type="OrthoDB" id="1143855at2"/>
<dbReference type="PROSITE" id="PS51257">
    <property type="entry name" value="PROKAR_LIPOPROTEIN"/>
    <property type="match status" value="1"/>
</dbReference>
<evidence type="ECO:0008006" key="3">
    <source>
        <dbReference type="Google" id="ProtNLM"/>
    </source>
</evidence>
<dbReference type="AlphaFoldDB" id="A0A1I3NL41"/>
<dbReference type="STRING" id="1150112.SAMN04487893_103117"/>
<dbReference type="Proteomes" id="UP000243887">
    <property type="component" value="Unassembled WGS sequence"/>
</dbReference>
<reference evidence="2" key="1">
    <citation type="submission" date="2016-10" db="EMBL/GenBank/DDBJ databases">
        <authorList>
            <person name="Varghese N."/>
            <person name="Submissions S."/>
        </authorList>
    </citation>
    <scope>NUCLEOTIDE SEQUENCE [LARGE SCALE GENOMIC DNA]</scope>
    <source>
        <strain evidence="2">DSM 26542</strain>
    </source>
</reference>
<evidence type="ECO:0000313" key="2">
    <source>
        <dbReference type="Proteomes" id="UP000243887"/>
    </source>
</evidence>
<dbReference type="EMBL" id="FORU01000003">
    <property type="protein sequence ID" value="SFJ09877.1"/>
    <property type="molecule type" value="Genomic_DNA"/>
</dbReference>
<proteinExistence type="predicted"/>
<evidence type="ECO:0000313" key="1">
    <source>
        <dbReference type="EMBL" id="SFJ09877.1"/>
    </source>
</evidence>
<protein>
    <recommendedName>
        <fullName evidence="3">Lipocalin-like domain-containing protein</fullName>
    </recommendedName>
</protein>
<gene>
    <name evidence="1" type="ORF">SAMN04487893_103117</name>
</gene>
<organism evidence="1 2">
    <name type="scientific">Myroides guanonis</name>
    <dbReference type="NCBI Taxonomy" id="1150112"/>
    <lineage>
        <taxon>Bacteria</taxon>
        <taxon>Pseudomonadati</taxon>
        <taxon>Bacteroidota</taxon>
        <taxon>Flavobacteriia</taxon>
        <taxon>Flavobacteriales</taxon>
        <taxon>Flavobacteriaceae</taxon>
        <taxon>Myroides</taxon>
    </lineage>
</organism>
<dbReference type="RefSeq" id="WP_090678205.1">
    <property type="nucleotide sequence ID" value="NZ_FORU01000003.1"/>
</dbReference>